<evidence type="ECO:0000313" key="1">
    <source>
        <dbReference type="EMBL" id="JAT19510.1"/>
    </source>
</evidence>
<reference evidence="1" key="1">
    <citation type="submission" date="2015-11" db="EMBL/GenBank/DDBJ databases">
        <title>De novo transcriptome assembly of four potential Pierce s Disease insect vectors from Arizona vineyards.</title>
        <authorList>
            <person name="Tassone E.E."/>
        </authorList>
    </citation>
    <scope>NUCLEOTIDE SEQUENCE</scope>
</reference>
<sequence>FNQLLDHLNSNKLLTEKQHGFRSNRSVNTAIIQFCDFVTQNWENHKYVTGIFLSIEKASDNLNWKLLLQELKILKVTDRALKLIENYLENRYQKVEINFY</sequence>
<organism evidence="1">
    <name type="scientific">Graphocephala atropunctata</name>
    <dbReference type="NCBI Taxonomy" id="36148"/>
    <lineage>
        <taxon>Eukaryota</taxon>
        <taxon>Metazoa</taxon>
        <taxon>Ecdysozoa</taxon>
        <taxon>Arthropoda</taxon>
        <taxon>Hexapoda</taxon>
        <taxon>Insecta</taxon>
        <taxon>Pterygota</taxon>
        <taxon>Neoptera</taxon>
        <taxon>Paraneoptera</taxon>
        <taxon>Hemiptera</taxon>
        <taxon>Auchenorrhyncha</taxon>
        <taxon>Membracoidea</taxon>
        <taxon>Cicadellidae</taxon>
        <taxon>Cicadellinae</taxon>
        <taxon>Cicadellini</taxon>
        <taxon>Graphocephala</taxon>
    </lineage>
</organism>
<name>A0A1B6L777_9HEMI</name>
<protein>
    <submittedName>
        <fullName evidence="1">Uncharacterized protein</fullName>
    </submittedName>
</protein>
<dbReference type="EMBL" id="GEBQ01020467">
    <property type="protein sequence ID" value="JAT19510.1"/>
    <property type="molecule type" value="Transcribed_RNA"/>
</dbReference>
<dbReference type="AlphaFoldDB" id="A0A1B6L777"/>
<proteinExistence type="predicted"/>
<dbReference type="PANTHER" id="PTHR33332">
    <property type="entry name" value="REVERSE TRANSCRIPTASE DOMAIN-CONTAINING PROTEIN"/>
    <property type="match status" value="1"/>
</dbReference>
<accession>A0A1B6L777</accession>
<feature type="non-terminal residue" evidence="1">
    <location>
        <position position="1"/>
    </location>
</feature>
<gene>
    <name evidence="1" type="ORF">g.51441</name>
</gene>